<gene>
    <name evidence="9" type="ORF">Psuf_064640</name>
</gene>
<evidence type="ECO:0000256" key="4">
    <source>
        <dbReference type="ARBA" id="ARBA00023002"/>
    </source>
</evidence>
<proteinExistence type="predicted"/>
<dbReference type="Pfam" id="PF00676">
    <property type="entry name" value="E1_dh"/>
    <property type="match status" value="1"/>
</dbReference>
<protein>
    <recommendedName>
        <fullName evidence="2">dihydrolipoyllysine-residue succinyltransferase</fullName>
        <ecNumber evidence="2">2.3.1.61</ecNumber>
    </recommendedName>
</protein>
<feature type="compositionally biased region" description="Polar residues" evidence="7">
    <location>
        <begin position="239"/>
        <end position="254"/>
    </location>
</feature>
<dbReference type="InterPro" id="IPR005475">
    <property type="entry name" value="Transketolase-like_Pyr-bd"/>
</dbReference>
<dbReference type="Pfam" id="PF02780">
    <property type="entry name" value="Transketolase_C"/>
    <property type="match status" value="1"/>
</dbReference>
<evidence type="ECO:0000256" key="5">
    <source>
        <dbReference type="ARBA" id="ARBA00023052"/>
    </source>
</evidence>
<dbReference type="EC" id="2.3.1.61" evidence="2"/>
<reference evidence="9 10" key="1">
    <citation type="submission" date="2020-03" db="EMBL/GenBank/DDBJ databases">
        <title>Whole genome shotgun sequence of Phytohabitans suffuscus NBRC 105367.</title>
        <authorList>
            <person name="Komaki H."/>
            <person name="Tamura T."/>
        </authorList>
    </citation>
    <scope>NUCLEOTIDE SEQUENCE [LARGE SCALE GENOMIC DNA]</scope>
    <source>
        <strain evidence="9 10">NBRC 105367</strain>
    </source>
</reference>
<dbReference type="CDD" id="cd02000">
    <property type="entry name" value="TPP_E1_PDC_ADC_BCADC"/>
    <property type="match status" value="1"/>
</dbReference>
<dbReference type="GO" id="GO:0004591">
    <property type="term" value="F:oxoglutarate dehydrogenase (succinyl-transferring) activity"/>
    <property type="evidence" value="ECO:0007669"/>
    <property type="project" value="UniProtKB-EC"/>
</dbReference>
<evidence type="ECO:0000259" key="8">
    <source>
        <dbReference type="SMART" id="SM00861"/>
    </source>
</evidence>
<feature type="compositionally biased region" description="Basic residues" evidence="7">
    <location>
        <begin position="287"/>
        <end position="305"/>
    </location>
</feature>
<dbReference type="InterPro" id="IPR001017">
    <property type="entry name" value="DH_E1"/>
</dbReference>
<evidence type="ECO:0000256" key="3">
    <source>
        <dbReference type="ARBA" id="ARBA00022532"/>
    </source>
</evidence>
<dbReference type="GO" id="GO:0004149">
    <property type="term" value="F:dihydrolipoyllysine-residue succinyltransferase activity"/>
    <property type="evidence" value="ECO:0007669"/>
    <property type="project" value="UniProtKB-EC"/>
</dbReference>
<accession>A0A6F8YTJ4</accession>
<dbReference type="Gene3D" id="3.40.50.970">
    <property type="match status" value="2"/>
</dbReference>
<dbReference type="EMBL" id="AP022871">
    <property type="protein sequence ID" value="BCB89151.1"/>
    <property type="molecule type" value="Genomic_DNA"/>
</dbReference>
<dbReference type="InterPro" id="IPR009014">
    <property type="entry name" value="Transketo_C/PFOR_II"/>
</dbReference>
<evidence type="ECO:0000256" key="1">
    <source>
        <dbReference type="ARBA" id="ARBA00001964"/>
    </source>
</evidence>
<sequence length="655" mass="68922">MSGSREAAAGEAQRASAEALYRTIRLIRRFEERCVDLVRSGEIGSGIHPCVGQEGVAAGVCAALRPDDALLSNHRGHGHFLARGSDPGRFLAELTGRVGGIDKGRAGSFHPSDLSAGIWGASGTVGHGAAIATGLGWALARDGDRVAVSVFGDGAVTQGALLESFNLAALWRVPVVFVCENNGYATTLPAPAAIAGSVVGRAAAFGIPGSTVDGQDPAVVYGAMAAAVDRARGGEGRRWSSSPPTGTRVTTPSSGGCGWRTGTTPRWPGGASATPSRSRPPGCPRLCARRSTPRSRRCSTRRCASRWRAPAPTRPTRSTTSTPRRYASARESPMPKLSYAKALNRALTDEMERDPDVFVLGEDIKFALNNVTTGLLDRFPDRVLETPLSEQGFTNFATGAAMAGKRPVVEYQIPFLLLLVLEQIANQANKFRLMSGGQVKVPVTYLLPGTGWRPGWGAQHSDQPYGVFAHLGVKTVIPATPADAYGLFLSAIRDDDPVVVFCPMPALGLREDVSYVDLAPIPLGVGRVRRSGADVTVLAVGHLVHDAVAVADELAGEVSVEVFDPRSLHPFDWSGLAASVERTGRLVVFDDGNRFCGVGAEVLATAAEEMRLVAPPKRVTRPDGAVVVGCAPELDLAVQPSRAQLVAAIQAVVKS</sequence>
<dbReference type="SUPFAM" id="SSF52518">
    <property type="entry name" value="Thiamin diphosphate-binding fold (THDP-binding)"/>
    <property type="match status" value="2"/>
</dbReference>
<dbReference type="InterPro" id="IPR033248">
    <property type="entry name" value="Transketolase_C"/>
</dbReference>
<dbReference type="PANTHER" id="PTHR43257:SF2">
    <property type="entry name" value="PYRUVATE DEHYDROGENASE E1 COMPONENT SUBUNIT BETA"/>
    <property type="match status" value="1"/>
</dbReference>
<dbReference type="Proteomes" id="UP000503011">
    <property type="component" value="Chromosome"/>
</dbReference>
<feature type="domain" description="Transketolase-like pyrimidine-binding" evidence="8">
    <location>
        <begin position="337"/>
        <end position="509"/>
    </location>
</feature>
<dbReference type="Pfam" id="PF02779">
    <property type="entry name" value="Transket_pyr"/>
    <property type="match status" value="1"/>
</dbReference>
<evidence type="ECO:0000256" key="6">
    <source>
        <dbReference type="ARBA" id="ARBA00051911"/>
    </source>
</evidence>
<evidence type="ECO:0000313" key="10">
    <source>
        <dbReference type="Proteomes" id="UP000503011"/>
    </source>
</evidence>
<dbReference type="SUPFAM" id="SSF52922">
    <property type="entry name" value="TK C-terminal domain-like"/>
    <property type="match status" value="1"/>
</dbReference>
<evidence type="ECO:0000256" key="2">
    <source>
        <dbReference type="ARBA" id="ARBA00012945"/>
    </source>
</evidence>
<evidence type="ECO:0000313" key="9">
    <source>
        <dbReference type="EMBL" id="BCB89151.1"/>
    </source>
</evidence>
<keyword evidence="5" id="KW-0786">Thiamine pyrophosphate</keyword>
<keyword evidence="4" id="KW-0560">Oxidoreductase</keyword>
<keyword evidence="3" id="KW-0816">Tricarboxylic acid cycle</keyword>
<dbReference type="GO" id="GO:0000287">
    <property type="term" value="F:magnesium ion binding"/>
    <property type="evidence" value="ECO:0007669"/>
    <property type="project" value="UniProtKB-ARBA"/>
</dbReference>
<feature type="region of interest" description="Disordered" evidence="7">
    <location>
        <begin position="232"/>
        <end position="333"/>
    </location>
</feature>
<dbReference type="SMART" id="SM00861">
    <property type="entry name" value="Transket_pyr"/>
    <property type="match status" value="1"/>
</dbReference>
<evidence type="ECO:0000256" key="7">
    <source>
        <dbReference type="SAM" id="MobiDB-lite"/>
    </source>
</evidence>
<name>A0A6F8YTJ4_9ACTN</name>
<organism evidence="9 10">
    <name type="scientific">Phytohabitans suffuscus</name>
    <dbReference type="NCBI Taxonomy" id="624315"/>
    <lineage>
        <taxon>Bacteria</taxon>
        <taxon>Bacillati</taxon>
        <taxon>Actinomycetota</taxon>
        <taxon>Actinomycetes</taxon>
        <taxon>Micromonosporales</taxon>
        <taxon>Micromonosporaceae</taxon>
    </lineage>
</organism>
<comment type="catalytic activity">
    <reaction evidence="6">
        <text>N(6)-[(R)-lipoyl]-L-lysyl-[protein] + 2-oxoglutarate + H(+) = N(6)-[(R)-S(8)-succinyldihydrolipoyl]-L-lysyl-[protein] + CO2</text>
        <dbReference type="Rhea" id="RHEA:12188"/>
        <dbReference type="Rhea" id="RHEA-COMP:10474"/>
        <dbReference type="Rhea" id="RHEA-COMP:20092"/>
        <dbReference type="ChEBI" id="CHEBI:15378"/>
        <dbReference type="ChEBI" id="CHEBI:16526"/>
        <dbReference type="ChEBI" id="CHEBI:16810"/>
        <dbReference type="ChEBI" id="CHEBI:83099"/>
        <dbReference type="ChEBI" id="CHEBI:83120"/>
        <dbReference type="EC" id="1.2.4.2"/>
    </reaction>
</comment>
<dbReference type="Gene3D" id="3.40.50.920">
    <property type="match status" value="1"/>
</dbReference>
<comment type="cofactor">
    <cofactor evidence="1">
        <name>thiamine diphosphate</name>
        <dbReference type="ChEBI" id="CHEBI:58937"/>
    </cofactor>
</comment>
<dbReference type="KEGG" id="psuu:Psuf_064640"/>
<dbReference type="GO" id="GO:0006099">
    <property type="term" value="P:tricarboxylic acid cycle"/>
    <property type="evidence" value="ECO:0007669"/>
    <property type="project" value="UniProtKB-KW"/>
</dbReference>
<dbReference type="AlphaFoldDB" id="A0A6F8YTJ4"/>
<dbReference type="InterPro" id="IPR029061">
    <property type="entry name" value="THDP-binding"/>
</dbReference>
<dbReference type="PANTHER" id="PTHR43257">
    <property type="entry name" value="PYRUVATE DEHYDROGENASE E1 COMPONENT BETA SUBUNIT"/>
    <property type="match status" value="1"/>
</dbReference>
<reference evidence="9 10" key="2">
    <citation type="submission" date="2020-03" db="EMBL/GenBank/DDBJ databases">
        <authorList>
            <person name="Ichikawa N."/>
            <person name="Kimura A."/>
            <person name="Kitahashi Y."/>
            <person name="Uohara A."/>
        </authorList>
    </citation>
    <scope>NUCLEOTIDE SEQUENCE [LARGE SCALE GENOMIC DNA]</scope>
    <source>
        <strain evidence="9 10">NBRC 105367</strain>
    </source>
</reference>
<keyword evidence="10" id="KW-1185">Reference proteome</keyword>
<feature type="compositionally biased region" description="Low complexity" evidence="7">
    <location>
        <begin position="306"/>
        <end position="330"/>
    </location>
</feature>